<dbReference type="AlphaFoldDB" id="A0A6H1ZJ23"/>
<dbReference type="EMBL" id="MT141686">
    <property type="protein sequence ID" value="QJA69206.1"/>
    <property type="molecule type" value="Genomic_DNA"/>
</dbReference>
<evidence type="ECO:0000313" key="2">
    <source>
        <dbReference type="EMBL" id="QJA59033.1"/>
    </source>
</evidence>
<proteinExistence type="predicted"/>
<protein>
    <submittedName>
        <fullName evidence="1">Uncharacterized protein</fullName>
    </submittedName>
</protein>
<evidence type="ECO:0000313" key="4">
    <source>
        <dbReference type="EMBL" id="QJH96635.1"/>
    </source>
</evidence>
<gene>
    <name evidence="3" type="ORF">MM415A04916_0003</name>
    <name evidence="2" type="ORF">MM415B01374_0023</name>
    <name evidence="1" type="ORF">TM448A00646_0023</name>
    <name evidence="4" type="ORF">TM448B00781_0023</name>
</gene>
<dbReference type="EMBL" id="MT141351">
    <property type="protein sequence ID" value="QJA59033.1"/>
    <property type="molecule type" value="Genomic_DNA"/>
</dbReference>
<reference evidence="1" key="1">
    <citation type="submission" date="2020-03" db="EMBL/GenBank/DDBJ databases">
        <title>The deep terrestrial virosphere.</title>
        <authorList>
            <person name="Holmfeldt K."/>
            <person name="Nilsson E."/>
            <person name="Simone D."/>
            <person name="Lopez-Fernandez M."/>
            <person name="Wu X."/>
            <person name="de Brujin I."/>
            <person name="Lundin D."/>
            <person name="Andersson A."/>
            <person name="Bertilsson S."/>
            <person name="Dopson M."/>
        </authorList>
    </citation>
    <scope>NUCLEOTIDE SEQUENCE</scope>
    <source>
        <strain evidence="3">MM415A04916</strain>
        <strain evidence="2">MM415B01374</strain>
        <strain evidence="1">TM448A00646</strain>
        <strain evidence="4">TM448B00781</strain>
    </source>
</reference>
<dbReference type="EMBL" id="MT144039">
    <property type="protein sequence ID" value="QJA47317.1"/>
    <property type="molecule type" value="Genomic_DNA"/>
</dbReference>
<dbReference type="EMBL" id="MT144657">
    <property type="protein sequence ID" value="QJH96635.1"/>
    <property type="molecule type" value="Genomic_DNA"/>
</dbReference>
<name>A0A6H1ZJ23_9ZZZZ</name>
<evidence type="ECO:0000313" key="1">
    <source>
        <dbReference type="EMBL" id="QJA47317.1"/>
    </source>
</evidence>
<evidence type="ECO:0000313" key="3">
    <source>
        <dbReference type="EMBL" id="QJA69206.1"/>
    </source>
</evidence>
<sequence>MEAKGYMNFSKPSLSVVKTVGGYFRVEVHGVDSLQDGQTYAVMDIGRGPTKEAALEDAGRWFAGIQDRTPNEENPSAHKDR</sequence>
<organism evidence="1">
    <name type="scientific">viral metagenome</name>
    <dbReference type="NCBI Taxonomy" id="1070528"/>
    <lineage>
        <taxon>unclassified sequences</taxon>
        <taxon>metagenomes</taxon>
        <taxon>organismal metagenomes</taxon>
    </lineage>
</organism>
<accession>A0A6H1ZJ23</accession>